<keyword evidence="3" id="KW-0808">Transferase</keyword>
<dbReference type="GO" id="GO:0008654">
    <property type="term" value="P:phospholipid biosynthetic process"/>
    <property type="evidence" value="ECO:0007669"/>
    <property type="project" value="UniProtKB-KW"/>
</dbReference>
<dbReference type="InterPro" id="IPR045540">
    <property type="entry name" value="YegS/DAGK_C"/>
</dbReference>
<dbReference type="InterPro" id="IPR050187">
    <property type="entry name" value="Lipid_Phosphate_FormReg"/>
</dbReference>
<dbReference type="GO" id="GO:0005524">
    <property type="term" value="F:ATP binding"/>
    <property type="evidence" value="ECO:0007669"/>
    <property type="project" value="UniProtKB-KW"/>
</dbReference>
<feature type="compositionally biased region" description="Polar residues" evidence="9">
    <location>
        <begin position="194"/>
        <end position="204"/>
    </location>
</feature>
<dbReference type="Gene3D" id="2.60.200.40">
    <property type="match status" value="1"/>
</dbReference>
<dbReference type="InterPro" id="IPR017438">
    <property type="entry name" value="ATP-NAD_kinase_N"/>
</dbReference>
<dbReference type="Pfam" id="PF00781">
    <property type="entry name" value="DAGK_cat"/>
    <property type="match status" value="1"/>
</dbReference>
<reference evidence="11 12" key="1">
    <citation type="submission" date="2020-04" db="EMBL/GenBank/DDBJ databases">
        <title>Antimicrobial susceptibility and clonality of vaginal-derived multi-drug resistant Mobiluncus isolates in China.</title>
        <authorList>
            <person name="Zhang X."/>
        </authorList>
    </citation>
    <scope>NUCLEOTIDE SEQUENCE [LARGE SCALE GENOMIC DNA]</scope>
    <source>
        <strain evidence="11 12">13</strain>
    </source>
</reference>
<organism evidence="11 12">
    <name type="scientific">Mobiluncus mulieris</name>
    <dbReference type="NCBI Taxonomy" id="2052"/>
    <lineage>
        <taxon>Bacteria</taxon>
        <taxon>Bacillati</taxon>
        <taxon>Actinomycetota</taxon>
        <taxon>Actinomycetes</taxon>
        <taxon>Actinomycetales</taxon>
        <taxon>Actinomycetaceae</taxon>
        <taxon>Mobiluncus</taxon>
    </lineage>
</organism>
<protein>
    <submittedName>
        <fullName evidence="11">Diacylglycerol kinase</fullName>
    </submittedName>
</protein>
<feature type="domain" description="DAGKc" evidence="10">
    <location>
        <begin position="64"/>
        <end position="197"/>
    </location>
</feature>
<gene>
    <name evidence="11" type="ORF">HHJ78_10320</name>
</gene>
<evidence type="ECO:0000256" key="7">
    <source>
        <dbReference type="ARBA" id="ARBA00023209"/>
    </source>
</evidence>
<feature type="region of interest" description="Disordered" evidence="9">
    <location>
        <begin position="194"/>
        <end position="230"/>
    </location>
</feature>
<evidence type="ECO:0000256" key="4">
    <source>
        <dbReference type="ARBA" id="ARBA00022741"/>
    </source>
</evidence>
<evidence type="ECO:0000256" key="2">
    <source>
        <dbReference type="ARBA" id="ARBA00005983"/>
    </source>
</evidence>
<dbReference type="Proteomes" id="UP000578252">
    <property type="component" value="Unassembled WGS sequence"/>
</dbReference>
<dbReference type="InterPro" id="IPR016064">
    <property type="entry name" value="NAD/diacylglycerol_kinase_sf"/>
</dbReference>
<keyword evidence="5 11" id="KW-0418">Kinase</keyword>
<keyword evidence="6" id="KW-0067">ATP-binding</keyword>
<comment type="similarity">
    <text evidence="2">Belongs to the diacylglycerol/lipid kinase family.</text>
</comment>
<dbReference type="AlphaFoldDB" id="A0A7Y0U2Q0"/>
<comment type="cofactor">
    <cofactor evidence="1">
        <name>Mg(2+)</name>
        <dbReference type="ChEBI" id="CHEBI:18420"/>
    </cofactor>
</comment>
<dbReference type="GO" id="GO:0004143">
    <property type="term" value="F:ATP-dependent diacylglycerol kinase activity"/>
    <property type="evidence" value="ECO:0007669"/>
    <property type="project" value="TreeGrafter"/>
</dbReference>
<dbReference type="SMART" id="SM00046">
    <property type="entry name" value="DAGKc"/>
    <property type="match status" value="1"/>
</dbReference>
<evidence type="ECO:0000259" key="10">
    <source>
        <dbReference type="PROSITE" id="PS50146"/>
    </source>
</evidence>
<dbReference type="PANTHER" id="PTHR12358:SF106">
    <property type="entry name" value="LIPID KINASE YEGS"/>
    <property type="match status" value="1"/>
</dbReference>
<evidence type="ECO:0000313" key="11">
    <source>
        <dbReference type="EMBL" id="NMW65890.1"/>
    </source>
</evidence>
<evidence type="ECO:0000256" key="8">
    <source>
        <dbReference type="ARBA" id="ARBA00023264"/>
    </source>
</evidence>
<dbReference type="Pfam" id="PF19279">
    <property type="entry name" value="YegS_C"/>
    <property type="match status" value="1"/>
</dbReference>
<keyword evidence="7" id="KW-0444">Lipid biosynthesis</keyword>
<evidence type="ECO:0000256" key="5">
    <source>
        <dbReference type="ARBA" id="ARBA00022777"/>
    </source>
</evidence>
<evidence type="ECO:0000256" key="6">
    <source>
        <dbReference type="ARBA" id="ARBA00022840"/>
    </source>
</evidence>
<evidence type="ECO:0000256" key="3">
    <source>
        <dbReference type="ARBA" id="ARBA00022679"/>
    </source>
</evidence>
<dbReference type="Gene3D" id="3.40.50.10330">
    <property type="entry name" value="Probable inorganic polyphosphate/atp-NAD kinase, domain 1"/>
    <property type="match status" value="1"/>
</dbReference>
<keyword evidence="7" id="KW-0594">Phospholipid biosynthesis</keyword>
<proteinExistence type="inferred from homology"/>
<accession>A0A7Y0U2Q0</accession>
<dbReference type="InterPro" id="IPR001206">
    <property type="entry name" value="Diacylglycerol_kinase_cat_dom"/>
</dbReference>
<evidence type="ECO:0000256" key="9">
    <source>
        <dbReference type="SAM" id="MobiDB-lite"/>
    </source>
</evidence>
<keyword evidence="7" id="KW-0443">Lipid metabolism</keyword>
<name>A0A7Y0U2Q0_9ACTO</name>
<comment type="caution">
    <text evidence="11">The sequence shown here is derived from an EMBL/GenBank/DDBJ whole genome shotgun (WGS) entry which is preliminary data.</text>
</comment>
<feature type="compositionally biased region" description="Polar residues" evidence="9">
    <location>
        <begin position="214"/>
        <end position="230"/>
    </location>
</feature>
<keyword evidence="8" id="KW-1208">Phospholipid metabolism</keyword>
<dbReference type="GO" id="GO:0005886">
    <property type="term" value="C:plasma membrane"/>
    <property type="evidence" value="ECO:0007669"/>
    <property type="project" value="TreeGrafter"/>
</dbReference>
<dbReference type="PANTHER" id="PTHR12358">
    <property type="entry name" value="SPHINGOSINE KINASE"/>
    <property type="match status" value="1"/>
</dbReference>
<evidence type="ECO:0000256" key="1">
    <source>
        <dbReference type="ARBA" id="ARBA00001946"/>
    </source>
</evidence>
<dbReference type="PROSITE" id="PS50146">
    <property type="entry name" value="DAGK"/>
    <property type="match status" value="1"/>
</dbReference>
<sequence length="399" mass="42880">MFQAGLIKYLEVSVTENQANRSFLPLNHFENTAIPVECWKTGKHLMNMNEKTPTDQAEYRHGTTTLRRVAFITSPTAGKGRGRKTARLAREHLRARGLELAEFPADTPAAVIESTRAASTDPAIDAIVSCGGDGMLSLVLQAQVGSGKPLGVIPSGTGNDHARHYGIPLDPRGAAEVIAAGHWQETDLGLATFNTPPAPNNTILGSPAAGQGQRPANNHGSKPDDNPTQTQQRWFSTIACVGFDQLVNEKTTEISWPKGSLRYMLALLIIISQFRPYPVRVSIDDRELPYRELSLIAVANTSSYGGGTRIAPQASARDGRFAVTALPAMARRRAIRLLAGLKFGDITGDSRFIFDTGQRVVVQMGDLTPIADGEPLGSGQVTLEVRPRAGLFLVAPPGS</sequence>
<keyword evidence="4" id="KW-0547">Nucleotide-binding</keyword>
<dbReference type="EMBL" id="JABCUR010000012">
    <property type="protein sequence ID" value="NMW65890.1"/>
    <property type="molecule type" value="Genomic_DNA"/>
</dbReference>
<dbReference type="SUPFAM" id="SSF111331">
    <property type="entry name" value="NAD kinase/diacylglycerol kinase-like"/>
    <property type="match status" value="1"/>
</dbReference>
<evidence type="ECO:0000313" key="12">
    <source>
        <dbReference type="Proteomes" id="UP000578252"/>
    </source>
</evidence>